<keyword evidence="1" id="KW-0521">NADP</keyword>
<dbReference type="Gene3D" id="3.40.50.720">
    <property type="entry name" value="NAD(P)-binding Rossmann-like Domain"/>
    <property type="match status" value="1"/>
</dbReference>
<dbReference type="PRINTS" id="PR00081">
    <property type="entry name" value="GDHRDH"/>
</dbReference>
<dbReference type="Proteomes" id="UP000783686">
    <property type="component" value="Unassembled WGS sequence"/>
</dbReference>
<evidence type="ECO:0000256" key="3">
    <source>
        <dbReference type="RuleBase" id="RU000363"/>
    </source>
</evidence>
<dbReference type="Proteomes" id="UP000614601">
    <property type="component" value="Unassembled WGS sequence"/>
</dbReference>
<evidence type="ECO:0000256" key="1">
    <source>
        <dbReference type="ARBA" id="ARBA00022857"/>
    </source>
</evidence>
<sequence length="249" mass="26397">MSYIGANVFVTGASRGIGLGLIQRLAARSDVQRVFAGARTPEKAEKLQEIAKSNEKIKIVQFDSLDDKSIYAAVETVSAEVGDAGLNLLINNAGIFHSDDTNILEPKRDAVQLVFNTNVTGVAISQAAFLPLLNKASTPERPSKLLNISSGLGSIQKLAESIQIPHGSLAYHSSKSALNAITKNLAKDAGGQKIIALAMCPGWVQTDMGGANAQLSVEESTTAIVETVSKATKDWSGKFIDRNGETIPY</sequence>
<dbReference type="Pfam" id="PF00106">
    <property type="entry name" value="adh_short"/>
    <property type="match status" value="1"/>
</dbReference>
<dbReference type="PANTHER" id="PTHR43544:SF7">
    <property type="entry name" value="NADB-LER2"/>
    <property type="match status" value="1"/>
</dbReference>
<dbReference type="CDD" id="cd05325">
    <property type="entry name" value="carb_red_sniffer_like_SDR_c"/>
    <property type="match status" value="1"/>
</dbReference>
<dbReference type="GO" id="GO:0005737">
    <property type="term" value="C:cytoplasm"/>
    <property type="evidence" value="ECO:0007669"/>
    <property type="project" value="TreeGrafter"/>
</dbReference>
<dbReference type="EMBL" id="CAJFDH010000003">
    <property type="protein sequence ID" value="CAD5214079.1"/>
    <property type="molecule type" value="Genomic_DNA"/>
</dbReference>
<evidence type="ECO:0000256" key="2">
    <source>
        <dbReference type="ARBA" id="ARBA00023002"/>
    </source>
</evidence>
<dbReference type="PRINTS" id="PR00080">
    <property type="entry name" value="SDRFAMILY"/>
</dbReference>
<evidence type="ECO:0000313" key="5">
    <source>
        <dbReference type="Proteomes" id="UP000614601"/>
    </source>
</evidence>
<dbReference type="OrthoDB" id="7289984at2759"/>
<dbReference type="GO" id="GO:0016491">
    <property type="term" value="F:oxidoreductase activity"/>
    <property type="evidence" value="ECO:0007669"/>
    <property type="project" value="UniProtKB-KW"/>
</dbReference>
<keyword evidence="2" id="KW-0560">Oxidoreductase</keyword>
<comment type="caution">
    <text evidence="4">The sequence shown here is derived from an EMBL/GenBank/DDBJ whole genome shotgun (WGS) entry which is preliminary data.</text>
</comment>
<protein>
    <submittedName>
        <fullName evidence="4">Uncharacterized protein</fullName>
    </submittedName>
</protein>
<gene>
    <name evidence="4" type="ORF">BOKJ2_LOCUS5413</name>
</gene>
<comment type="similarity">
    <text evidence="3">Belongs to the short-chain dehydrogenases/reductases (SDR) family.</text>
</comment>
<dbReference type="EMBL" id="CAJFCW020000003">
    <property type="protein sequence ID" value="CAG9102042.1"/>
    <property type="molecule type" value="Genomic_DNA"/>
</dbReference>
<evidence type="ECO:0000313" key="4">
    <source>
        <dbReference type="EMBL" id="CAD5214079.1"/>
    </source>
</evidence>
<accession>A0A811KGV7</accession>
<dbReference type="InterPro" id="IPR036291">
    <property type="entry name" value="NAD(P)-bd_dom_sf"/>
</dbReference>
<organism evidence="4 5">
    <name type="scientific">Bursaphelenchus okinawaensis</name>
    <dbReference type="NCBI Taxonomy" id="465554"/>
    <lineage>
        <taxon>Eukaryota</taxon>
        <taxon>Metazoa</taxon>
        <taxon>Ecdysozoa</taxon>
        <taxon>Nematoda</taxon>
        <taxon>Chromadorea</taxon>
        <taxon>Rhabditida</taxon>
        <taxon>Tylenchina</taxon>
        <taxon>Tylenchomorpha</taxon>
        <taxon>Aphelenchoidea</taxon>
        <taxon>Aphelenchoididae</taxon>
        <taxon>Bursaphelenchus</taxon>
    </lineage>
</organism>
<name>A0A811KGV7_9BILA</name>
<keyword evidence="5" id="KW-1185">Reference proteome</keyword>
<dbReference type="AlphaFoldDB" id="A0A811KGV7"/>
<dbReference type="SUPFAM" id="SSF51735">
    <property type="entry name" value="NAD(P)-binding Rossmann-fold domains"/>
    <property type="match status" value="1"/>
</dbReference>
<reference evidence="4" key="1">
    <citation type="submission" date="2020-09" db="EMBL/GenBank/DDBJ databases">
        <authorList>
            <person name="Kikuchi T."/>
        </authorList>
    </citation>
    <scope>NUCLEOTIDE SEQUENCE</scope>
    <source>
        <strain evidence="4">SH1</strain>
    </source>
</reference>
<dbReference type="InterPro" id="IPR002347">
    <property type="entry name" value="SDR_fam"/>
</dbReference>
<dbReference type="PANTHER" id="PTHR43544">
    <property type="entry name" value="SHORT-CHAIN DEHYDROGENASE/REDUCTASE"/>
    <property type="match status" value="1"/>
</dbReference>
<dbReference type="InterPro" id="IPR051468">
    <property type="entry name" value="Fungal_SecMetab_SDRs"/>
</dbReference>
<proteinExistence type="inferred from homology"/>